<feature type="transmembrane region" description="Helical" evidence="9">
    <location>
        <begin position="498"/>
        <end position="516"/>
    </location>
</feature>
<feature type="transmembrane region" description="Helical" evidence="9">
    <location>
        <begin position="195"/>
        <end position="216"/>
    </location>
</feature>
<feature type="transmembrane region" description="Helical" evidence="9">
    <location>
        <begin position="393"/>
        <end position="417"/>
    </location>
</feature>
<feature type="transmembrane region" description="Helical" evidence="9">
    <location>
        <begin position="37"/>
        <end position="55"/>
    </location>
</feature>
<feature type="transmembrane region" description="Helical" evidence="9">
    <location>
        <begin position="358"/>
        <end position="381"/>
    </location>
</feature>
<comment type="subcellular location">
    <subcellularLocation>
        <location evidence="1">Cell membrane</location>
        <topology evidence="1">Multi-pass membrane protein</topology>
    </subcellularLocation>
</comment>
<evidence type="ECO:0000256" key="8">
    <source>
        <dbReference type="SAM" id="MobiDB-lite"/>
    </source>
</evidence>
<feature type="transmembrane region" description="Helical" evidence="9">
    <location>
        <begin position="168"/>
        <end position="188"/>
    </location>
</feature>
<keyword evidence="5" id="KW-0573">Peptidoglycan synthesis</keyword>
<feature type="compositionally biased region" description="Low complexity" evidence="8">
    <location>
        <begin position="1"/>
        <end position="25"/>
    </location>
</feature>
<gene>
    <name evidence="10" type="ORF">Bequi_09035</name>
</gene>
<dbReference type="EMBL" id="JAKNCJ010000003">
    <property type="protein sequence ID" value="MCL6423526.1"/>
    <property type="molecule type" value="Genomic_DNA"/>
</dbReference>
<keyword evidence="7 9" id="KW-0472">Membrane</keyword>
<feature type="transmembrane region" description="Helical" evidence="9">
    <location>
        <begin position="85"/>
        <end position="108"/>
    </location>
</feature>
<evidence type="ECO:0000256" key="5">
    <source>
        <dbReference type="ARBA" id="ARBA00022984"/>
    </source>
</evidence>
<accession>A0ABT0R0T5</accession>
<comment type="caution">
    <text evidence="10">The sequence shown here is derived from an EMBL/GenBank/DDBJ whole genome shotgun (WGS) entry which is preliminary data.</text>
</comment>
<feature type="transmembrane region" description="Helical" evidence="9">
    <location>
        <begin position="278"/>
        <end position="303"/>
    </location>
</feature>
<dbReference type="Proteomes" id="UP001203761">
    <property type="component" value="Unassembled WGS sequence"/>
</dbReference>
<evidence type="ECO:0000256" key="9">
    <source>
        <dbReference type="SAM" id="Phobius"/>
    </source>
</evidence>
<dbReference type="Pfam" id="PF03023">
    <property type="entry name" value="MurJ"/>
    <property type="match status" value="1"/>
</dbReference>
<feature type="transmembrane region" description="Helical" evidence="9">
    <location>
        <begin position="236"/>
        <end position="257"/>
    </location>
</feature>
<dbReference type="PRINTS" id="PR01806">
    <property type="entry name" value="VIRFACTRMVIN"/>
</dbReference>
<feature type="region of interest" description="Disordered" evidence="8">
    <location>
        <begin position="1"/>
        <end position="27"/>
    </location>
</feature>
<keyword evidence="2" id="KW-1003">Cell membrane</keyword>
<sequence length="571" mass="56881">MSSSAPNAASDAAPDAGSGALPGAAESRPTAPGLGSAILRGATLILVITLLARIAGFVRYLVFGASVGAGDVGTAYASANLVPNLLFEVAAGGALAASVVPLVAGLVGGSRTEREEASRIISVLLCWTLLVTIVLAGALALAADPLAALILDSRAPTDAATVALGARMLRVFALQLPLYGMTVVLAAYLQARKRFFWPALVPLLSSLLVILAYRLYAGAAPAVATSTTIGPLAEGLLVWGTTAGVAVMAISLCIPAARAGLRLRPGLRMPAGHGRRALALAGAGLGAVGAQQLALALILLLAMRTGGTGTLPVFQYAQAVYLLPFAVLAIPLITSVFPHLSEQRTVGDIAAFGRTAGLSLRTLAVIGAIGGAALFGAGPALEAFFRHIDRAGAVGVGAAVAAMALGLLPYILTVQCTRILSAALRARDAAIVGSIGWIAAGALIVAVAMASTGAGAAQAATAFAFAISIGMWVSAVSGMHRVSDVLASGAQRAPLHRSVLAAAVAVPAGGIPALLLGRALVHQGVGEIGTVLLGVLTGGVAAAIALAVMALADPGAAARLRSRLPRGRGRR</sequence>
<feature type="transmembrane region" description="Helical" evidence="9">
    <location>
        <begin position="315"/>
        <end position="337"/>
    </location>
</feature>
<keyword evidence="11" id="KW-1185">Reference proteome</keyword>
<evidence type="ECO:0000313" key="10">
    <source>
        <dbReference type="EMBL" id="MCL6423526.1"/>
    </source>
</evidence>
<evidence type="ECO:0000256" key="1">
    <source>
        <dbReference type="ARBA" id="ARBA00004651"/>
    </source>
</evidence>
<reference evidence="10" key="1">
    <citation type="submission" date="2022-02" db="EMBL/GenBank/DDBJ databases">
        <authorList>
            <person name="Lee M."/>
            <person name="Kim S.-J."/>
            <person name="Jung M.-Y."/>
        </authorList>
    </citation>
    <scope>NUCLEOTIDE SEQUENCE</scope>
    <source>
        <strain evidence="10">JHP9</strain>
    </source>
</reference>
<keyword evidence="6 9" id="KW-1133">Transmembrane helix</keyword>
<dbReference type="InterPro" id="IPR004268">
    <property type="entry name" value="MurJ"/>
</dbReference>
<feature type="transmembrane region" description="Helical" evidence="9">
    <location>
        <begin position="429"/>
        <end position="450"/>
    </location>
</feature>
<evidence type="ECO:0000256" key="3">
    <source>
        <dbReference type="ARBA" id="ARBA00022692"/>
    </source>
</evidence>
<proteinExistence type="predicted"/>
<dbReference type="RefSeq" id="WP_249737597.1">
    <property type="nucleotide sequence ID" value="NZ_JAKNCJ010000003.1"/>
</dbReference>
<feature type="transmembrane region" description="Helical" evidence="9">
    <location>
        <begin position="120"/>
        <end position="143"/>
    </location>
</feature>
<feature type="transmembrane region" description="Helical" evidence="9">
    <location>
        <begin position="456"/>
        <end position="477"/>
    </location>
</feature>
<evidence type="ECO:0008006" key="12">
    <source>
        <dbReference type="Google" id="ProtNLM"/>
    </source>
</evidence>
<feature type="transmembrane region" description="Helical" evidence="9">
    <location>
        <begin position="528"/>
        <end position="552"/>
    </location>
</feature>
<evidence type="ECO:0000256" key="7">
    <source>
        <dbReference type="ARBA" id="ARBA00023136"/>
    </source>
</evidence>
<evidence type="ECO:0000256" key="4">
    <source>
        <dbReference type="ARBA" id="ARBA00022960"/>
    </source>
</evidence>
<name>A0ABT0R0T5_9MICO</name>
<evidence type="ECO:0000256" key="6">
    <source>
        <dbReference type="ARBA" id="ARBA00022989"/>
    </source>
</evidence>
<evidence type="ECO:0000313" key="11">
    <source>
        <dbReference type="Proteomes" id="UP001203761"/>
    </source>
</evidence>
<evidence type="ECO:0000256" key="2">
    <source>
        <dbReference type="ARBA" id="ARBA00022475"/>
    </source>
</evidence>
<keyword evidence="3 9" id="KW-0812">Transmembrane</keyword>
<protein>
    <recommendedName>
        <fullName evidence="12">Virulence factor MviN</fullName>
    </recommendedName>
</protein>
<dbReference type="PANTHER" id="PTHR47019">
    <property type="entry name" value="LIPID II FLIPPASE MURJ"/>
    <property type="match status" value="1"/>
</dbReference>
<dbReference type="PANTHER" id="PTHR47019:SF1">
    <property type="entry name" value="LIPID II FLIPPASE MURJ"/>
    <property type="match status" value="1"/>
</dbReference>
<keyword evidence="4" id="KW-0133">Cell shape</keyword>
<dbReference type="InterPro" id="IPR051050">
    <property type="entry name" value="Lipid_II_flippase_MurJ/MviN"/>
</dbReference>
<organism evidence="10 11">
    <name type="scientific">Brachybacterium equifaecis</name>
    <dbReference type="NCBI Taxonomy" id="2910770"/>
    <lineage>
        <taxon>Bacteria</taxon>
        <taxon>Bacillati</taxon>
        <taxon>Actinomycetota</taxon>
        <taxon>Actinomycetes</taxon>
        <taxon>Micrococcales</taxon>
        <taxon>Dermabacteraceae</taxon>
        <taxon>Brachybacterium</taxon>
    </lineage>
</organism>